<name>A0AAV7JVP5_9METZ</name>
<sequence>MFAIQLDESTDVANLSQLMVFARYMNGPTIEEEFLFCKPLETTTKAEDVMAVVSTFFGDMNINWKNIVGVCSDGAPVMLDTDLRSSLKESTISKAERPIPAYFAKFVKEWMPHQFLLFHTQVRWLARVFELKEEVDTFLKMKCKMDLLIEFNKPEFVSHLAYLADIFEALNELNRKLQGRYTNIISLETTLMPSSPKVNSGEERSWKAIHVLSSIDRCTL</sequence>
<proteinExistence type="predicted"/>
<reference evidence="1 2" key="1">
    <citation type="journal article" date="2023" name="BMC Biol.">
        <title>The compact genome of the sponge Oopsacas minuta (Hexactinellida) is lacking key metazoan core genes.</title>
        <authorList>
            <person name="Santini S."/>
            <person name="Schenkelaars Q."/>
            <person name="Jourda C."/>
            <person name="Duchesne M."/>
            <person name="Belahbib H."/>
            <person name="Rocher C."/>
            <person name="Selva M."/>
            <person name="Riesgo A."/>
            <person name="Vervoort M."/>
            <person name="Leys S.P."/>
            <person name="Kodjabachian L."/>
            <person name="Le Bivic A."/>
            <person name="Borchiellini C."/>
            <person name="Claverie J.M."/>
            <person name="Renard E."/>
        </authorList>
    </citation>
    <scope>NUCLEOTIDE SEQUENCE [LARGE SCALE GENOMIC DNA]</scope>
    <source>
        <strain evidence="1">SPO-2</strain>
    </source>
</reference>
<comment type="caution">
    <text evidence="1">The sequence shown here is derived from an EMBL/GenBank/DDBJ whole genome shotgun (WGS) entry which is preliminary data.</text>
</comment>
<evidence type="ECO:0000313" key="1">
    <source>
        <dbReference type="EMBL" id="KAI6652994.1"/>
    </source>
</evidence>
<evidence type="ECO:0000313" key="2">
    <source>
        <dbReference type="Proteomes" id="UP001165289"/>
    </source>
</evidence>
<accession>A0AAV7JVP5</accession>
<gene>
    <name evidence="1" type="ORF">LOD99_4071</name>
</gene>
<dbReference type="PANTHER" id="PTHR45913:SF22">
    <property type="entry name" value="SCAN BOX DOMAIN-CONTAINING PROTEIN"/>
    <property type="match status" value="1"/>
</dbReference>
<protein>
    <submittedName>
        <fullName evidence="1">Protein ZBED8-like</fullName>
    </submittedName>
</protein>
<organism evidence="1 2">
    <name type="scientific">Oopsacas minuta</name>
    <dbReference type="NCBI Taxonomy" id="111878"/>
    <lineage>
        <taxon>Eukaryota</taxon>
        <taxon>Metazoa</taxon>
        <taxon>Porifera</taxon>
        <taxon>Hexactinellida</taxon>
        <taxon>Hexasterophora</taxon>
        <taxon>Lyssacinosida</taxon>
        <taxon>Leucopsacidae</taxon>
        <taxon>Oopsacas</taxon>
    </lineage>
</organism>
<dbReference type="EMBL" id="JAKMXF010000296">
    <property type="protein sequence ID" value="KAI6652994.1"/>
    <property type="molecule type" value="Genomic_DNA"/>
</dbReference>
<dbReference type="Proteomes" id="UP001165289">
    <property type="component" value="Unassembled WGS sequence"/>
</dbReference>
<dbReference type="PANTHER" id="PTHR45913">
    <property type="entry name" value="EPM2A-INTERACTING PROTEIN 1"/>
    <property type="match status" value="1"/>
</dbReference>
<keyword evidence="2" id="KW-1185">Reference proteome</keyword>
<dbReference type="AlphaFoldDB" id="A0AAV7JVP5"/>